<reference evidence="5" key="1">
    <citation type="submission" date="2023-01" db="EMBL/GenBank/DDBJ databases">
        <title>Metagenome sequencing of chrysophaentin producing Chrysophaeum taylorii.</title>
        <authorList>
            <person name="Davison J."/>
            <person name="Bewley C."/>
        </authorList>
    </citation>
    <scope>NUCLEOTIDE SEQUENCE</scope>
    <source>
        <strain evidence="5">NIES-1699</strain>
    </source>
</reference>
<accession>A0AAD7XPP4</accession>
<keyword evidence="3" id="KW-0812">Transmembrane</keyword>
<keyword evidence="1" id="KW-0560">Oxidoreductase</keyword>
<gene>
    <name evidence="5" type="ORF">CTAYLR_002902</name>
</gene>
<evidence type="ECO:0000313" key="6">
    <source>
        <dbReference type="Proteomes" id="UP001230188"/>
    </source>
</evidence>
<comment type="caution">
    <text evidence="5">The sequence shown here is derived from an EMBL/GenBank/DDBJ whole genome shotgun (WGS) entry which is preliminary data.</text>
</comment>
<evidence type="ECO:0000256" key="2">
    <source>
        <dbReference type="ARBA" id="ARBA00023027"/>
    </source>
</evidence>
<dbReference type="GO" id="GO:0016618">
    <property type="term" value="F:hydroxypyruvate reductase [NAD(P)H] activity"/>
    <property type="evidence" value="ECO:0007669"/>
    <property type="project" value="TreeGrafter"/>
</dbReference>
<dbReference type="PANTHER" id="PTHR10996:SF178">
    <property type="entry name" value="2-HYDROXYACID DEHYDROGENASE YGL185C-RELATED"/>
    <property type="match status" value="1"/>
</dbReference>
<feature type="domain" description="D-isomer specific 2-hydroxyacid dehydrogenase NAD-binding" evidence="4">
    <location>
        <begin position="144"/>
        <end position="322"/>
    </location>
</feature>
<protein>
    <recommendedName>
        <fullName evidence="4">D-isomer specific 2-hydroxyacid dehydrogenase NAD-binding domain-containing protein</fullName>
    </recommendedName>
</protein>
<dbReference type="InterPro" id="IPR036291">
    <property type="entry name" value="NAD(P)-bd_dom_sf"/>
</dbReference>
<keyword evidence="3" id="KW-1133">Transmembrane helix</keyword>
<dbReference type="GO" id="GO:0005829">
    <property type="term" value="C:cytosol"/>
    <property type="evidence" value="ECO:0007669"/>
    <property type="project" value="TreeGrafter"/>
</dbReference>
<keyword evidence="2" id="KW-0520">NAD</keyword>
<evidence type="ECO:0000256" key="1">
    <source>
        <dbReference type="ARBA" id="ARBA00023002"/>
    </source>
</evidence>
<dbReference type="GO" id="GO:0030267">
    <property type="term" value="F:glyoxylate reductase (NADPH) activity"/>
    <property type="evidence" value="ECO:0007669"/>
    <property type="project" value="TreeGrafter"/>
</dbReference>
<evidence type="ECO:0000259" key="4">
    <source>
        <dbReference type="Pfam" id="PF02826"/>
    </source>
</evidence>
<dbReference type="Pfam" id="PF02826">
    <property type="entry name" value="2-Hacid_dh_C"/>
    <property type="match status" value="1"/>
</dbReference>
<feature type="transmembrane region" description="Helical" evidence="3">
    <location>
        <begin position="6"/>
        <end position="23"/>
    </location>
</feature>
<dbReference type="AlphaFoldDB" id="A0AAD7XPP4"/>
<dbReference type="SUPFAM" id="SSF51735">
    <property type="entry name" value="NAD(P)-binding Rossmann-fold domains"/>
    <property type="match status" value="1"/>
</dbReference>
<proteinExistence type="predicted"/>
<name>A0AAD7XPP4_9STRA</name>
<dbReference type="InterPro" id="IPR006140">
    <property type="entry name" value="D-isomer_DH_NAD-bd"/>
</dbReference>
<dbReference type="GO" id="GO:0051287">
    <property type="term" value="F:NAD binding"/>
    <property type="evidence" value="ECO:0007669"/>
    <property type="project" value="InterPro"/>
</dbReference>
<dbReference type="Gene3D" id="3.40.50.720">
    <property type="entry name" value="NAD(P)-binding Rossmann-like Domain"/>
    <property type="match status" value="1"/>
</dbReference>
<evidence type="ECO:0000256" key="3">
    <source>
        <dbReference type="SAM" id="Phobius"/>
    </source>
</evidence>
<keyword evidence="6" id="KW-1185">Reference proteome</keyword>
<dbReference type="Proteomes" id="UP001230188">
    <property type="component" value="Unassembled WGS sequence"/>
</dbReference>
<dbReference type="EMBL" id="JAQMWT010000055">
    <property type="protein sequence ID" value="KAJ8612258.1"/>
    <property type="molecule type" value="Genomic_DNA"/>
</dbReference>
<dbReference type="InterPro" id="IPR050223">
    <property type="entry name" value="D-isomer_2-hydroxyacid_DH"/>
</dbReference>
<evidence type="ECO:0000313" key="5">
    <source>
        <dbReference type="EMBL" id="KAJ8612258.1"/>
    </source>
</evidence>
<keyword evidence="3" id="KW-0472">Membrane</keyword>
<sequence length="413" mass="43731">MFRAAAIGAVAGTAALYYFYLCATRRKKKARLCCWVSSLAPAQASIERLRRQIAGTGWSLRVVGSLEEVPRETAVLVCGEVKAFGDAKKLGRLEALGGVIVPYAGIHPKIREALSRSNERRRGAKPIVVVNSHHNAPSTAEMAIALALAAAKRLAEGDQQLRANDWRGRGLKVDGAPTPLPVIPQLIFDGARVLVVGLGAVGSRVALALSAMGCDVHATSQTATTARTREVRVGAVAANIDVHPAADLATLLGSAKLVVLCLPLNAQTRGLFGENEFRAMPSDAVCVNVARGPIVDEQAVFNALQRGDIACYASDVWWHYPGDWAHAADCAPWTTNDANNGVSNSKNKNVATLLPHHCTLLSPHRGGAVGLDAAEERRMDAIAAALNRAARLDDFATGLATPPLGRVDLQTGY</sequence>
<organism evidence="5 6">
    <name type="scientific">Chrysophaeum taylorii</name>
    <dbReference type="NCBI Taxonomy" id="2483200"/>
    <lineage>
        <taxon>Eukaryota</taxon>
        <taxon>Sar</taxon>
        <taxon>Stramenopiles</taxon>
        <taxon>Ochrophyta</taxon>
        <taxon>Pelagophyceae</taxon>
        <taxon>Pelagomonadales</taxon>
        <taxon>Pelagomonadaceae</taxon>
        <taxon>Chrysophaeum</taxon>
    </lineage>
</organism>
<dbReference type="PANTHER" id="PTHR10996">
    <property type="entry name" value="2-HYDROXYACID DEHYDROGENASE-RELATED"/>
    <property type="match status" value="1"/>
</dbReference>